<evidence type="ECO:0000256" key="1">
    <source>
        <dbReference type="SAM" id="MobiDB-lite"/>
    </source>
</evidence>
<dbReference type="InParanoid" id="A0A2N3N1F7"/>
<gene>
    <name evidence="2" type="ORF">jhhlp_006988</name>
</gene>
<name>A0A2N3N1F7_9PEZI</name>
<evidence type="ECO:0000313" key="3">
    <source>
        <dbReference type="Proteomes" id="UP000233524"/>
    </source>
</evidence>
<dbReference type="OrthoDB" id="3502863at2759"/>
<proteinExistence type="predicted"/>
<protein>
    <submittedName>
        <fullName evidence="2">Uncharacterized protein</fullName>
    </submittedName>
</protein>
<dbReference type="AlphaFoldDB" id="A0A2N3N1F7"/>
<comment type="caution">
    <text evidence="2">The sequence shown here is derived from an EMBL/GenBank/DDBJ whole genome shotgun (WGS) entry which is preliminary data.</text>
</comment>
<keyword evidence="3" id="KW-1185">Reference proteome</keyword>
<accession>A0A2N3N1F7</accession>
<evidence type="ECO:0000313" key="2">
    <source>
        <dbReference type="EMBL" id="PKS06242.1"/>
    </source>
</evidence>
<dbReference type="EMBL" id="NLAX01001034">
    <property type="protein sequence ID" value="PKS06242.1"/>
    <property type="molecule type" value="Genomic_DNA"/>
</dbReference>
<sequence length="77" mass="8231">MESQNQARAVVGSPTAGAEPVQMTQPRPLQPMDPKQAPADQQERGTLRGGGEACPGRFCFIIPCPIPCNFCVFPCPC</sequence>
<organism evidence="2 3">
    <name type="scientific">Lomentospora prolificans</name>
    <dbReference type="NCBI Taxonomy" id="41688"/>
    <lineage>
        <taxon>Eukaryota</taxon>
        <taxon>Fungi</taxon>
        <taxon>Dikarya</taxon>
        <taxon>Ascomycota</taxon>
        <taxon>Pezizomycotina</taxon>
        <taxon>Sordariomycetes</taxon>
        <taxon>Hypocreomycetidae</taxon>
        <taxon>Microascales</taxon>
        <taxon>Microascaceae</taxon>
        <taxon>Lomentospora</taxon>
    </lineage>
</organism>
<dbReference type="VEuPathDB" id="FungiDB:jhhlp_006988"/>
<feature type="region of interest" description="Disordered" evidence="1">
    <location>
        <begin position="1"/>
        <end position="49"/>
    </location>
</feature>
<reference evidence="2 3" key="1">
    <citation type="journal article" date="2017" name="G3 (Bethesda)">
        <title>First Draft Genome Sequence of the Pathogenic Fungus Lomentospora prolificans (Formerly Scedosporium prolificans).</title>
        <authorList>
            <person name="Luo R."/>
            <person name="Zimin A."/>
            <person name="Workman R."/>
            <person name="Fan Y."/>
            <person name="Pertea G."/>
            <person name="Grossman N."/>
            <person name="Wear M.P."/>
            <person name="Jia B."/>
            <person name="Miller H."/>
            <person name="Casadevall A."/>
            <person name="Timp W."/>
            <person name="Zhang S.X."/>
            <person name="Salzberg S.L."/>
        </authorList>
    </citation>
    <scope>NUCLEOTIDE SEQUENCE [LARGE SCALE GENOMIC DNA]</scope>
    <source>
        <strain evidence="2 3">JHH-5317</strain>
    </source>
</reference>
<dbReference type="Proteomes" id="UP000233524">
    <property type="component" value="Unassembled WGS sequence"/>
</dbReference>